<dbReference type="Pfam" id="PF06985">
    <property type="entry name" value="HET"/>
    <property type="match status" value="1"/>
</dbReference>
<evidence type="ECO:0000259" key="2">
    <source>
        <dbReference type="Pfam" id="PF06985"/>
    </source>
</evidence>
<comment type="caution">
    <text evidence="4">The sequence shown here is derived from an EMBL/GenBank/DDBJ whole genome shotgun (WGS) entry which is preliminary data.</text>
</comment>
<dbReference type="AlphaFoldDB" id="A0A1V8SNX4"/>
<dbReference type="InterPro" id="IPR056884">
    <property type="entry name" value="NPHP3-like_N"/>
</dbReference>
<dbReference type="STRING" id="1507870.A0A1V8SNX4"/>
<evidence type="ECO:0000256" key="1">
    <source>
        <dbReference type="ARBA" id="ARBA00022737"/>
    </source>
</evidence>
<dbReference type="OrthoDB" id="3797385at2759"/>
<dbReference type="Pfam" id="PF24883">
    <property type="entry name" value="NPHP3_N"/>
    <property type="match status" value="1"/>
</dbReference>
<feature type="domain" description="Nephrocystin 3-like N-terminal" evidence="3">
    <location>
        <begin position="68"/>
        <end position="242"/>
    </location>
</feature>
<accession>A0A1V8SNX4</accession>
<evidence type="ECO:0000313" key="5">
    <source>
        <dbReference type="Proteomes" id="UP000192596"/>
    </source>
</evidence>
<evidence type="ECO:0000313" key="4">
    <source>
        <dbReference type="EMBL" id="OQO00738.1"/>
    </source>
</evidence>
<gene>
    <name evidence="4" type="ORF">B0A48_13229</name>
</gene>
<organism evidence="4 5">
    <name type="scientific">Cryoendolithus antarcticus</name>
    <dbReference type="NCBI Taxonomy" id="1507870"/>
    <lineage>
        <taxon>Eukaryota</taxon>
        <taxon>Fungi</taxon>
        <taxon>Dikarya</taxon>
        <taxon>Ascomycota</taxon>
        <taxon>Pezizomycotina</taxon>
        <taxon>Dothideomycetes</taxon>
        <taxon>Dothideomycetidae</taxon>
        <taxon>Cladosporiales</taxon>
        <taxon>Cladosporiaceae</taxon>
        <taxon>Cryoendolithus</taxon>
    </lineage>
</organism>
<dbReference type="Proteomes" id="UP000192596">
    <property type="component" value="Unassembled WGS sequence"/>
</dbReference>
<proteinExistence type="predicted"/>
<keyword evidence="5" id="KW-1185">Reference proteome</keyword>
<dbReference type="EMBL" id="NAJO01000034">
    <property type="protein sequence ID" value="OQO00738.1"/>
    <property type="molecule type" value="Genomic_DNA"/>
</dbReference>
<dbReference type="InParanoid" id="A0A1V8SNX4"/>
<dbReference type="InterPro" id="IPR010730">
    <property type="entry name" value="HET"/>
</dbReference>
<name>A0A1V8SNX4_9PEZI</name>
<protein>
    <submittedName>
        <fullName evidence="4">Uncharacterized protein</fullName>
    </submittedName>
</protein>
<reference evidence="5" key="1">
    <citation type="submission" date="2017-03" db="EMBL/GenBank/DDBJ databases">
        <title>Genomes of endolithic fungi from Antarctica.</title>
        <authorList>
            <person name="Coleine C."/>
            <person name="Masonjones S."/>
            <person name="Stajich J.E."/>
        </authorList>
    </citation>
    <scope>NUCLEOTIDE SEQUENCE [LARGE SCALE GENOMIC DNA]</scope>
    <source>
        <strain evidence="5">CCFEE 5527</strain>
    </source>
</reference>
<dbReference type="PANTHER" id="PTHR10039:SF16">
    <property type="entry name" value="GPI INOSITOL-DEACYLASE"/>
    <property type="match status" value="1"/>
</dbReference>
<keyword evidence="1" id="KW-0677">Repeat</keyword>
<feature type="domain" description="Heterokaryon incompatibility" evidence="2">
    <location>
        <begin position="687"/>
        <end position="777"/>
    </location>
</feature>
<sequence length="778" mass="87881">MNLNITTGDIDTRDGSNVQIGVFGLMGSASDNRRAIQMWIAPWLFESYRSLSQAKIWEQRREASRGDSGTWFTGSSLEDWLQNGSDCLWLYGESRLNLSESCLNTALTDNCSGLRKEHAQLSLAFTFFAWDLTYTHSKTFVARTLLALLSSIEPLLKEIKDAYEKVNSFETVDALILIRQIFARPATNSSVGRVTDLVLVVDAIDEIPSTEVRLQALAMLKTLCTLARSSPNYRLRVILTSRYGKDVEAICSQGSGWSRRDIPTDMIKVDMKLVLEARMREIPSLQDLISEERYSLSDKIIHKSGSSFRLASMYMDALVDSDLEFLEEAQANLILDDLPSDLFAYYDRILARIQRPEVKEPILSALRLLLFAAEPLTVEQLVASCASMRLFELNRHPVFQLKATDLVRLLNGLVEPPYSDDIRTRLGFGINMSIRMKHFSVVEWLRRPSANFNQAFFHGSAPQRHITLQCFASLTYCHEYSRAVAVNANDNTQGLEQFSFARYAAANWFLHAAAYFQINEASASCPDRANNSNPSGDDEDADYGLTRPTAFALRVCSAVLAPGLCSVEKSNAILTRLEGLTESFLDPGRRETLFGSILKHGLRPQPDIARETDRHDHSLLTFVAPRKLDFSVPLYPSISRYPNTTRFLVKETPGTVSRWPAEIMTIRSTSVTSGRLVAESLENKPKYIALTYAWAMAYSRRGDILRVNDQTLPISEHLSQWLDYWQRDERLQLPVWIDAISIDMRELGERTQQIQLMGPIYSQAATVVVWLGQGTEHE</sequence>
<evidence type="ECO:0000259" key="3">
    <source>
        <dbReference type="Pfam" id="PF24883"/>
    </source>
</evidence>
<dbReference type="PANTHER" id="PTHR10039">
    <property type="entry name" value="AMELOGENIN"/>
    <property type="match status" value="1"/>
</dbReference>